<dbReference type="AlphaFoldDB" id="A0AAW2Z9P5"/>
<dbReference type="Pfam" id="PF17862">
    <property type="entry name" value="AAA_lid_3"/>
    <property type="match status" value="1"/>
</dbReference>
<dbReference type="Pfam" id="PF00004">
    <property type="entry name" value="AAA"/>
    <property type="match status" value="1"/>
</dbReference>
<feature type="domain" description="AAA+ ATPase" evidence="2">
    <location>
        <begin position="77"/>
        <end position="215"/>
    </location>
</feature>
<comment type="caution">
    <text evidence="3">The sequence shown here is derived from an EMBL/GenBank/DDBJ whole genome shotgun (WGS) entry which is preliminary data.</text>
</comment>
<dbReference type="Proteomes" id="UP001431209">
    <property type="component" value="Unassembled WGS sequence"/>
</dbReference>
<keyword evidence="1" id="KW-0067">ATP-binding</keyword>
<dbReference type="EMBL" id="JAOPGA020001244">
    <property type="protein sequence ID" value="KAL0486566.1"/>
    <property type="molecule type" value="Genomic_DNA"/>
</dbReference>
<dbReference type="PANTHER" id="PTHR23074">
    <property type="entry name" value="AAA DOMAIN-CONTAINING"/>
    <property type="match status" value="1"/>
</dbReference>
<dbReference type="InterPro" id="IPR003960">
    <property type="entry name" value="ATPase_AAA_CS"/>
</dbReference>
<dbReference type="InterPro" id="IPR027417">
    <property type="entry name" value="P-loop_NTPase"/>
</dbReference>
<dbReference type="GO" id="GO:0016887">
    <property type="term" value="F:ATP hydrolysis activity"/>
    <property type="evidence" value="ECO:0007669"/>
    <property type="project" value="InterPro"/>
</dbReference>
<dbReference type="PANTHER" id="PTHR23074:SF83">
    <property type="entry name" value="VACUOLAR PROTEIN SORTING-ASSOCIATED PROTEIN 4A"/>
    <property type="match status" value="1"/>
</dbReference>
<dbReference type="Gene3D" id="1.10.8.60">
    <property type="match status" value="1"/>
</dbReference>
<dbReference type="GO" id="GO:0005524">
    <property type="term" value="F:ATP binding"/>
    <property type="evidence" value="ECO:0007669"/>
    <property type="project" value="UniProtKB-KW"/>
</dbReference>
<evidence type="ECO:0000313" key="4">
    <source>
        <dbReference type="Proteomes" id="UP001431209"/>
    </source>
</evidence>
<comment type="similarity">
    <text evidence="1">Belongs to the AAA ATPase family.</text>
</comment>
<dbReference type="InterPro" id="IPR050304">
    <property type="entry name" value="MT-severing_AAA_ATPase"/>
</dbReference>
<evidence type="ECO:0000259" key="2">
    <source>
        <dbReference type="SMART" id="SM00382"/>
    </source>
</evidence>
<dbReference type="InterPro" id="IPR003593">
    <property type="entry name" value="AAA+_ATPase"/>
</dbReference>
<keyword evidence="4" id="KW-1185">Reference proteome</keyword>
<evidence type="ECO:0000313" key="3">
    <source>
        <dbReference type="EMBL" id="KAL0486566.1"/>
    </source>
</evidence>
<dbReference type="PROSITE" id="PS00674">
    <property type="entry name" value="AAA"/>
    <property type="match status" value="1"/>
</dbReference>
<dbReference type="SUPFAM" id="SSF52540">
    <property type="entry name" value="P-loop containing nucleoside triphosphate hydrolases"/>
    <property type="match status" value="1"/>
</dbReference>
<organism evidence="3 4">
    <name type="scientific">Acrasis kona</name>
    <dbReference type="NCBI Taxonomy" id="1008807"/>
    <lineage>
        <taxon>Eukaryota</taxon>
        <taxon>Discoba</taxon>
        <taxon>Heterolobosea</taxon>
        <taxon>Tetramitia</taxon>
        <taxon>Eutetramitia</taxon>
        <taxon>Acrasidae</taxon>
        <taxon>Acrasis</taxon>
    </lineage>
</organism>
<keyword evidence="1" id="KW-0547">Nucleotide-binding</keyword>
<gene>
    <name evidence="3" type="ORF">AKO1_001448</name>
</gene>
<dbReference type="InterPro" id="IPR041569">
    <property type="entry name" value="AAA_lid_3"/>
</dbReference>
<proteinExistence type="inferred from homology"/>
<protein>
    <submittedName>
        <fullName evidence="3">ATPase family AAA domain-containing protein</fullName>
    </submittedName>
</protein>
<dbReference type="Gene3D" id="3.40.50.300">
    <property type="entry name" value="P-loop containing nucleotide triphosphate hydrolases"/>
    <property type="match status" value="1"/>
</dbReference>
<name>A0AAW2Z9P5_9EUKA</name>
<dbReference type="InterPro" id="IPR003959">
    <property type="entry name" value="ATPase_AAA_core"/>
</dbReference>
<sequence>MGHGAKFDQNAIINKMSDVFALRRSRGANEQKENELKQKDISLATKLYKQLSHHQTACMNLTREQNFFDNPKSLLQPIRGILLEGPPGTGKTMIAKAIANECKCSFLNVKRELLQHSLLGESEKAMAALFQVARAMQPSIIFIDEIDTLFRSRSESMHEVSSRVLGIVLSQIEGLETNNSERITVIAATNHYSSLDPAISRRLPLKLHVPLERLDILKKLLKEEKFDFSKVDFDKIVSSTNQFSGADLKELCKMALHNPIVESTDQKTEPRPLRTEDFTSNVNSIKPINKELQQEQMLRNFWNSVNK</sequence>
<dbReference type="SMART" id="SM00382">
    <property type="entry name" value="AAA"/>
    <property type="match status" value="1"/>
</dbReference>
<accession>A0AAW2Z9P5</accession>
<reference evidence="3 4" key="1">
    <citation type="submission" date="2024-03" db="EMBL/GenBank/DDBJ databases">
        <title>The Acrasis kona genome and developmental transcriptomes reveal deep origins of eukaryotic multicellular pathways.</title>
        <authorList>
            <person name="Sheikh S."/>
            <person name="Fu C.-J."/>
            <person name="Brown M.W."/>
            <person name="Baldauf S.L."/>
        </authorList>
    </citation>
    <scope>NUCLEOTIDE SEQUENCE [LARGE SCALE GENOMIC DNA]</scope>
    <source>
        <strain evidence="3 4">ATCC MYA-3509</strain>
    </source>
</reference>
<evidence type="ECO:0000256" key="1">
    <source>
        <dbReference type="RuleBase" id="RU003651"/>
    </source>
</evidence>